<protein>
    <submittedName>
        <fullName evidence="1">Uncharacterized protein</fullName>
    </submittedName>
</protein>
<sequence length="1096" mass="121521">MEALVRVLDAAAVDNEAVTDHLSALSATEVEELVQALPLVQQHDAAIDVVHSLLQQRTSRHASARAIVNMILTRKLPSRWATELCMGYMAYTIVADDVVKDVADTIDSILELLGAYLANGTILPDHEDWLAFDTVLDVLPPLLTVSSATTAFFPTVLDAILALPWSVQSFPSLLSFCRSHASHVTPHHHAQLHALFHKFLPAFSSQAKYPFWHAVLLACFDLTEHALVDRSGDDPAGVQWMHLARRAMTLLPTTLHREMDYFLHTVLQHKPVYIARWLRSAMNKAARAGDMSTEWDLTMCVHCLHASQPLVVQPVLSTGGGCASTYHQLGLLFVDTVAAIGASSIRRMLQRVLVHGSHWKGRVLLDLAKCLLGASLARDQVPPNAQIVWTALLDVLFQEVVELRSDMIGFVLAGFESSDDFMQEVAETALSSIVTEHHRLLQPHLPDLQDRVCRVCQSSIARGTRLIRACDPLVATTPSYYHFLVVLLRKTLVSPCPEVAIAHLCHLLQAPSTTTVQKEDLVSCLNDALYLTSCRHLALAYLESLPDVLPYERAILDMLSTLVEVDGASGVRLRMDQLDAHSGFVFRQCVALLPRLSTSTRQFGQLLTTQLKAVVSRSHCRAFLDAAPDRVRAAAFYARVAVAVGMTALHCRILTSLPSTSKAPQSRVLDDPSTAELVNGLVGGCCAHWSLYCLHLLDLRLPTLSSPDLDALAKQSVALYLTWYNSDVIAEHDPHAMPELKLPVRKPIKPHEILTCVLKLWPSLVCVVTPELWGATSWKPVCHALLAQLEPLLDTQRHIGLSVAIAEYLHAMWTTLDPSLRRSGAKRVYRFVCTHVISSPKLLSALLDLVWLDAMARVHFARVVAVLREAQSTNDQSKQDDDTEYGLAAPVLTTDATRKTAYADGLRQLEHILAASETPNVDDLVTLGQAAWRRPSIAYSHASRAMDAWLRVGRGALAVCMASGQEAFRLHWGRLHTIVRICMDVGAAWKHVTELADATVRMQRFLLDVSSKSTRGMKKRVWHGTDAVAVKQLIQAVSRHVMELVDRPKPHKWPPHEPKRKRSAVLRSRHAYIDDCLQEQESGDDAYADLEDFIVE</sequence>
<reference evidence="1" key="1">
    <citation type="submission" date="2013-12" db="EMBL/GenBank/DDBJ databases">
        <title>The Genome Sequence of Aphanomyces invadans NJM9701.</title>
        <authorList>
            <consortium name="The Broad Institute Genomics Platform"/>
            <person name="Russ C."/>
            <person name="Tyler B."/>
            <person name="van West P."/>
            <person name="Dieguez-Uribeondo J."/>
            <person name="Young S.K."/>
            <person name="Zeng Q."/>
            <person name="Gargeya S."/>
            <person name="Fitzgerald M."/>
            <person name="Abouelleil A."/>
            <person name="Alvarado L."/>
            <person name="Chapman S.B."/>
            <person name="Gainer-Dewar J."/>
            <person name="Goldberg J."/>
            <person name="Griggs A."/>
            <person name="Gujja S."/>
            <person name="Hansen M."/>
            <person name="Howarth C."/>
            <person name="Imamovic A."/>
            <person name="Ireland A."/>
            <person name="Larimer J."/>
            <person name="McCowan C."/>
            <person name="Murphy C."/>
            <person name="Pearson M."/>
            <person name="Poon T.W."/>
            <person name="Priest M."/>
            <person name="Roberts A."/>
            <person name="Saif S."/>
            <person name="Shea T."/>
            <person name="Sykes S."/>
            <person name="Wortman J."/>
            <person name="Nusbaum C."/>
            <person name="Birren B."/>
        </authorList>
    </citation>
    <scope>NUCLEOTIDE SEQUENCE [LARGE SCALE GENOMIC DNA]</scope>
    <source>
        <strain evidence="1">NJM9701</strain>
    </source>
</reference>
<dbReference type="AlphaFoldDB" id="A0A024TA51"/>
<gene>
    <name evidence="1" type="ORF">H310_14371</name>
</gene>
<dbReference type="GeneID" id="20091421"/>
<dbReference type="VEuPathDB" id="FungiDB:H310_14371"/>
<name>A0A024TA51_9STRA</name>
<dbReference type="OrthoDB" id="162726at2759"/>
<accession>A0A024TA51</accession>
<dbReference type="InterPro" id="IPR016024">
    <property type="entry name" value="ARM-type_fold"/>
</dbReference>
<dbReference type="SUPFAM" id="SSF48371">
    <property type="entry name" value="ARM repeat"/>
    <property type="match status" value="1"/>
</dbReference>
<evidence type="ECO:0000313" key="1">
    <source>
        <dbReference type="EMBL" id="ETV90874.1"/>
    </source>
</evidence>
<dbReference type="RefSeq" id="XP_008880439.1">
    <property type="nucleotide sequence ID" value="XM_008882217.1"/>
</dbReference>
<organism evidence="1">
    <name type="scientific">Aphanomyces invadans</name>
    <dbReference type="NCBI Taxonomy" id="157072"/>
    <lineage>
        <taxon>Eukaryota</taxon>
        <taxon>Sar</taxon>
        <taxon>Stramenopiles</taxon>
        <taxon>Oomycota</taxon>
        <taxon>Saprolegniomycetes</taxon>
        <taxon>Saprolegniales</taxon>
        <taxon>Verrucalvaceae</taxon>
        <taxon>Aphanomyces</taxon>
    </lineage>
</organism>
<proteinExistence type="predicted"/>
<dbReference type="EMBL" id="KI914019">
    <property type="protein sequence ID" value="ETV90874.1"/>
    <property type="molecule type" value="Genomic_DNA"/>
</dbReference>